<protein>
    <submittedName>
        <fullName evidence="1">Uncharacterized protein</fullName>
    </submittedName>
</protein>
<name>G0EFT3_PYRF1</name>
<gene>
    <name evidence="1" type="ordered locus">Pyrfu_0382</name>
</gene>
<accession>G0EFT3</accession>
<organism evidence="1 2">
    <name type="scientific">Pyrolobus fumarii (strain DSM 11204 / 1A)</name>
    <dbReference type="NCBI Taxonomy" id="694429"/>
    <lineage>
        <taxon>Archaea</taxon>
        <taxon>Thermoproteota</taxon>
        <taxon>Thermoprotei</taxon>
        <taxon>Desulfurococcales</taxon>
        <taxon>Pyrodictiaceae</taxon>
        <taxon>Pyrolobus</taxon>
    </lineage>
</organism>
<dbReference type="HOGENOM" id="CLU_1118247_0_0_2"/>
<proteinExistence type="predicted"/>
<dbReference type="eggNOG" id="arCOG06102">
    <property type="taxonomic scope" value="Archaea"/>
</dbReference>
<sequence>MVYVMSWESFRYALDELRVLLESLRGRGGLRNGLSYVRVSDIVEQSRCERRLEAIMAAERVVDERVREVALLAEVVLGARRRLPEKPPQRVILSLPIVGEVVGIPIVGRPRGILVEEGIVKAVVYASISSRPSRLYEQDRVRGYAFCAALHGSPLPVAGDAVYVHVKGVNKHDLAEAVEEVRVSLEENGQPPMHPHVHVLACDRDASLRALEPLLAYWLGLRDVIVRRGPWCRDCPLRDDCLEAQQPG</sequence>
<evidence type="ECO:0000313" key="2">
    <source>
        <dbReference type="Proteomes" id="UP000001037"/>
    </source>
</evidence>
<dbReference type="Proteomes" id="UP000001037">
    <property type="component" value="Chromosome"/>
</dbReference>
<dbReference type="AlphaFoldDB" id="G0EFT3"/>
<dbReference type="InParanoid" id="G0EFT3"/>
<reference evidence="1 2" key="1">
    <citation type="journal article" date="2011" name="Stand. Genomic Sci.">
        <title>Complete genome sequence of the hyperthermophilic chemolithoautotroph Pyrolobus fumarii type strain (1A).</title>
        <authorList>
            <person name="Anderson I."/>
            <person name="Goker M."/>
            <person name="Nolan M."/>
            <person name="Lucas S."/>
            <person name="Hammon N."/>
            <person name="Deshpande S."/>
            <person name="Cheng J.F."/>
            <person name="Tapia R."/>
            <person name="Han C."/>
            <person name="Goodwin L."/>
            <person name="Pitluck S."/>
            <person name="Huntemann M."/>
            <person name="Liolios K."/>
            <person name="Ivanova N."/>
            <person name="Pagani I."/>
            <person name="Mavromatis K."/>
            <person name="Ovchinikova G."/>
            <person name="Pati A."/>
            <person name="Chen A."/>
            <person name="Palaniappan K."/>
            <person name="Land M."/>
            <person name="Hauser L."/>
            <person name="Brambilla E.M."/>
            <person name="Huber H."/>
            <person name="Yasawong M."/>
            <person name="Rohde M."/>
            <person name="Spring S."/>
            <person name="Abt B."/>
            <person name="Sikorski J."/>
            <person name="Wirth R."/>
            <person name="Detter J.C."/>
            <person name="Woyke T."/>
            <person name="Bristow J."/>
            <person name="Eisen J.A."/>
            <person name="Markowitz V."/>
            <person name="Hugenholtz P."/>
            <person name="Kyrpides N.C."/>
            <person name="Klenk H.P."/>
            <person name="Lapidus A."/>
        </authorList>
    </citation>
    <scope>NUCLEOTIDE SEQUENCE [LARGE SCALE GENOMIC DNA]</scope>
    <source>
        <strain evidence="2">DSM 11204 / 1A</strain>
    </source>
</reference>
<evidence type="ECO:0000313" key="1">
    <source>
        <dbReference type="EMBL" id="AEM38254.1"/>
    </source>
</evidence>
<dbReference type="KEGG" id="pfm:Pyrfu_0382"/>
<keyword evidence="2" id="KW-1185">Reference proteome</keyword>
<dbReference type="STRING" id="694429.Pyrfu_0382"/>
<dbReference type="EMBL" id="CP002838">
    <property type="protein sequence ID" value="AEM38254.1"/>
    <property type="molecule type" value="Genomic_DNA"/>
</dbReference>